<reference evidence="7" key="7">
    <citation type="submission" date="2019-09" db="EMBL/GenBank/DDBJ databases">
        <authorList>
            <person name="Ross B.D."/>
            <person name="Verster A.J."/>
            <person name="Radey M.C."/>
            <person name="Schmidtke D.T."/>
            <person name="Pope C.E."/>
            <person name="Hoffman L.R."/>
            <person name="Hajjar A.M."/>
            <person name="Peterson S.B."/>
            <person name="Borenstein E."/>
            <person name="Mougous J.D."/>
        </authorList>
    </citation>
    <scope>NUCLEOTIDE SEQUENCE</scope>
    <source>
        <strain evidence="7">H204</strain>
    </source>
</reference>
<evidence type="ECO:0000313" key="26">
    <source>
        <dbReference type="Proteomes" id="UP000284495"/>
    </source>
</evidence>
<dbReference type="SUPFAM" id="SSF69593">
    <property type="entry name" value="Glycerol-3-phosphate (1)-acyltransferase"/>
    <property type="match status" value="1"/>
</dbReference>
<dbReference type="EMBL" id="WDCP01000079">
    <property type="protein sequence ID" value="KAB6336558.1"/>
    <property type="molecule type" value="Genomic_DNA"/>
</dbReference>
<dbReference type="EMBL" id="VYQC01000001">
    <property type="protein sequence ID" value="KAA9050877.1"/>
    <property type="molecule type" value="Genomic_DNA"/>
</dbReference>
<evidence type="ECO:0000313" key="20">
    <source>
        <dbReference type="EMBL" id="SFM39044.1"/>
    </source>
</evidence>
<feature type="transmembrane region" description="Helical" evidence="4">
    <location>
        <begin position="121"/>
        <end position="140"/>
    </location>
</feature>
<evidence type="ECO:0000313" key="21">
    <source>
        <dbReference type="Proteomes" id="UP000183040"/>
    </source>
</evidence>
<comment type="pathway">
    <text evidence="1">Lipid metabolism.</text>
</comment>
<protein>
    <submittedName>
        <fullName evidence="6 17">Acyltransferase</fullName>
    </submittedName>
</protein>
<dbReference type="PANTHER" id="PTHR10434">
    <property type="entry name" value="1-ACYL-SN-GLYCEROL-3-PHOSPHATE ACYLTRANSFERASE"/>
    <property type="match status" value="1"/>
</dbReference>
<evidence type="ECO:0000313" key="22">
    <source>
        <dbReference type="Proteomes" id="UP000183766"/>
    </source>
</evidence>
<proteinExistence type="predicted"/>
<dbReference type="Proteomes" id="UP000183766">
    <property type="component" value="Unassembled WGS sequence"/>
</dbReference>
<dbReference type="Proteomes" id="UP000284495">
    <property type="component" value="Unassembled WGS sequence"/>
</dbReference>
<dbReference type="EMBL" id="FNRP01000009">
    <property type="protein sequence ID" value="SEA59785.1"/>
    <property type="molecule type" value="Genomic_DNA"/>
</dbReference>
<evidence type="ECO:0000313" key="16">
    <source>
        <dbReference type="EMBL" id="RHK29269.1"/>
    </source>
</evidence>
<evidence type="ECO:0000313" key="11">
    <source>
        <dbReference type="EMBL" id="KAB6425666.1"/>
    </source>
</evidence>
<evidence type="ECO:0000313" key="23">
    <source>
        <dbReference type="Proteomes" id="UP000261210"/>
    </source>
</evidence>
<dbReference type="GeneID" id="69479420"/>
<evidence type="ECO:0000313" key="8">
    <source>
        <dbReference type="EMBL" id="KAB6079850.1"/>
    </source>
</evidence>
<evidence type="ECO:0000313" key="10">
    <source>
        <dbReference type="EMBL" id="KAB6336558.1"/>
    </source>
</evidence>
<evidence type="ECO:0000313" key="12">
    <source>
        <dbReference type="EMBL" id="MCA4523776.1"/>
    </source>
</evidence>
<dbReference type="EMBL" id="JAIWYE010000020">
    <property type="protein sequence ID" value="MCA4704215.1"/>
    <property type="molecule type" value="Genomic_DNA"/>
</dbReference>
<dbReference type="EMBL" id="JAIWWW010000024">
    <property type="protein sequence ID" value="MCA4523776.1"/>
    <property type="molecule type" value="Genomic_DNA"/>
</dbReference>
<dbReference type="Proteomes" id="UP000284417">
    <property type="component" value="Unassembled WGS sequence"/>
</dbReference>
<evidence type="ECO:0000259" key="5">
    <source>
        <dbReference type="SMART" id="SM00563"/>
    </source>
</evidence>
<dbReference type="EMBL" id="QSQU01000029">
    <property type="protein sequence ID" value="RGK59327.1"/>
    <property type="molecule type" value="Genomic_DNA"/>
</dbReference>
<reference evidence="28" key="3">
    <citation type="journal article" date="2018" name="J. Anim. Genet.">
        <title>Acquired interbacterial defense systems protect against interspecies antagonism in the human gut microbiome.</title>
        <authorList>
            <person name="Ross B.D."/>
            <person name="Verster A.J."/>
            <person name="Radey M.C."/>
            <person name="Schmidtke D.T."/>
            <person name="Pope C.E."/>
            <person name="Hoffman L.R."/>
            <person name="Hajjar A."/>
            <person name="Peterson S.B."/>
            <person name="Borenstein E."/>
            <person name="Mougous J."/>
        </authorList>
    </citation>
    <scope>NUCLEOTIDE SEQUENCE [LARGE SCALE GENOMIC DNA]</scope>
    <source>
        <strain evidence="28">H204</strain>
    </source>
</reference>
<evidence type="ECO:0000313" key="14">
    <source>
        <dbReference type="EMBL" id="RGK59327.1"/>
    </source>
</evidence>
<evidence type="ECO:0000256" key="1">
    <source>
        <dbReference type="ARBA" id="ARBA00005189"/>
    </source>
</evidence>
<reference evidence="6" key="8">
    <citation type="journal article" date="2021" name="PeerJ">
        <title>Extensive microbial diversity within the chicken gut microbiome revealed by metagenomics and culture.</title>
        <authorList>
            <person name="Gilroy R."/>
            <person name="Ravi A."/>
            <person name="Getino M."/>
            <person name="Pursley I."/>
            <person name="Horton D.L."/>
            <person name="Alikhan N.F."/>
            <person name="Baker D."/>
            <person name="Gharbi K."/>
            <person name="Hall N."/>
            <person name="Watson M."/>
            <person name="Adriaenssens E.M."/>
            <person name="Foster-Nyarko E."/>
            <person name="Jarju S."/>
            <person name="Secka A."/>
            <person name="Antonio M."/>
            <person name="Oren A."/>
            <person name="Chaudhuri R.R."/>
            <person name="La Ragione R."/>
            <person name="Hildebrand F."/>
            <person name="Pallen M.J."/>
        </authorList>
    </citation>
    <scope>NUCLEOTIDE SEQUENCE</scope>
    <source>
        <strain evidence="6">CHK154-13316</strain>
    </source>
</reference>
<reference evidence="29 30" key="6">
    <citation type="journal article" date="2019" name="Nat. Med.">
        <title>A library of human gut bacterial isolates paired with longitudinal multiomics data enables mechanistic microbiome research.</title>
        <authorList>
            <person name="Poyet M."/>
            <person name="Groussin M."/>
            <person name="Gibbons S.M."/>
            <person name="Avila-Pacheco J."/>
            <person name="Jiang X."/>
            <person name="Kearney S.M."/>
            <person name="Perrotta A.R."/>
            <person name="Berdy B."/>
            <person name="Zhao S."/>
            <person name="Lieberman T.D."/>
            <person name="Swanson P.K."/>
            <person name="Smith M."/>
            <person name="Roesemann S."/>
            <person name="Alexander J.E."/>
            <person name="Rich S.A."/>
            <person name="Livny J."/>
            <person name="Vlamakis H."/>
            <person name="Clish C."/>
            <person name="Bullock K."/>
            <person name="Deik A."/>
            <person name="Scott J."/>
            <person name="Pierce K.A."/>
            <person name="Xavier R.J."/>
            <person name="Alm E.J."/>
        </authorList>
    </citation>
    <scope>NUCLEOTIDE SEQUENCE [LARGE SCALE GENOMIC DNA]</scope>
    <source>
        <strain evidence="10 29">BIOML-A16</strain>
        <strain evidence="9 32">BIOML-A62</strain>
        <strain evidence="11 30">BIOML-A7</strain>
        <strain evidence="8 31">BIOML-A73</strain>
    </source>
</reference>
<organism evidence="17 25">
    <name type="scientific">Bacteroides xylanisolvens</name>
    <dbReference type="NCBI Taxonomy" id="371601"/>
    <lineage>
        <taxon>Bacteria</taxon>
        <taxon>Pseudomonadati</taxon>
        <taxon>Bacteroidota</taxon>
        <taxon>Bacteroidia</taxon>
        <taxon>Bacteroidales</taxon>
        <taxon>Bacteroidaceae</taxon>
        <taxon>Bacteroides</taxon>
    </lineage>
</organism>
<dbReference type="EMBL" id="FOUM01000004">
    <property type="protein sequence ID" value="SFM39044.1"/>
    <property type="molecule type" value="Genomic_DNA"/>
</dbReference>
<evidence type="ECO:0000313" key="17">
    <source>
        <dbReference type="EMBL" id="RHK88457.1"/>
    </source>
</evidence>
<evidence type="ECO:0000313" key="29">
    <source>
        <dbReference type="Proteomes" id="UP000438288"/>
    </source>
</evidence>
<dbReference type="GO" id="GO:0006654">
    <property type="term" value="P:phosphatidic acid biosynthetic process"/>
    <property type="evidence" value="ECO:0007669"/>
    <property type="project" value="TreeGrafter"/>
</dbReference>
<dbReference type="Proteomes" id="UP000474077">
    <property type="component" value="Unassembled WGS sequence"/>
</dbReference>
<evidence type="ECO:0000313" key="31">
    <source>
        <dbReference type="Proteomes" id="UP000474077"/>
    </source>
</evidence>
<dbReference type="Proteomes" id="UP000283369">
    <property type="component" value="Unassembled WGS sequence"/>
</dbReference>
<dbReference type="SMART" id="SM00563">
    <property type="entry name" value="PlsC"/>
    <property type="match status" value="1"/>
</dbReference>
<evidence type="ECO:0000313" key="9">
    <source>
        <dbReference type="EMBL" id="KAB6130197.1"/>
    </source>
</evidence>
<dbReference type="EMBL" id="QROO01000002">
    <property type="protein sequence ID" value="RHL41433.1"/>
    <property type="molecule type" value="Genomic_DNA"/>
</dbReference>
<keyword evidence="2 17" id="KW-0808">Transferase</keyword>
<dbReference type="EMBL" id="QRNE01000008">
    <property type="protein sequence ID" value="RHK29269.1"/>
    <property type="molecule type" value="Genomic_DNA"/>
</dbReference>
<dbReference type="AlphaFoldDB" id="A0A174M1E7"/>
<reference evidence="6" key="9">
    <citation type="submission" date="2021-09" db="EMBL/GenBank/DDBJ databases">
        <authorList>
            <person name="Gilroy R."/>
        </authorList>
    </citation>
    <scope>NUCLEOTIDE SEQUENCE</scope>
    <source>
        <strain evidence="6">CHK154-13316</strain>
    </source>
</reference>
<dbReference type="Proteomes" id="UP000285503">
    <property type="component" value="Unassembled WGS sequence"/>
</dbReference>
<sequence>MKKAIYSFIYYRLLGWKTNVTVPNYDKCVICAAPHTTNLDLFIGKLFYGAIGRKTSFMMKKEWFFFPLGIFFKAVGGIPVDRSRKTSLVDQMVHKFAEYKKFNLAITPEGTRKANPNWKKGFYFIALKAQVPIVLIGIDYSKKTISATKAIMPSGDINKDMREIKLYFKDFKGKHPENFALGEI</sequence>
<dbReference type="InterPro" id="IPR002123">
    <property type="entry name" value="Plipid/glycerol_acylTrfase"/>
</dbReference>
<gene>
    <name evidence="18" type="ORF">DW027_02845</name>
    <name evidence="17" type="ORF">DW042_24060</name>
    <name evidence="16" type="ORF">DW075_03260</name>
    <name evidence="15" type="ORF">DWW25_17660</name>
    <name evidence="14" type="ORF">DXD03_17895</name>
    <name evidence="7" type="ORF">F6S82_02805</name>
    <name evidence="9" type="ORF">GA424_24905</name>
    <name evidence="8" type="ORF">GA560_18625</name>
    <name evidence="11" type="ORF">GAZ26_06930</name>
    <name evidence="10" type="ORF">GAZ43_22100</name>
    <name evidence="6" type="ORF">K8V07_08505</name>
    <name evidence="13" type="ORF">LD004_11360</name>
    <name evidence="12" type="ORF">LDZ35_11205</name>
    <name evidence="19" type="ORF">SAMN04487924_10955</name>
    <name evidence="20" type="ORF">SAMN05216250_104107</name>
</gene>
<name>A0A174M1E7_9BACE</name>
<feature type="transmembrane region" description="Helical" evidence="4">
    <location>
        <begin position="63"/>
        <end position="80"/>
    </location>
</feature>
<reference evidence="23 24" key="4">
    <citation type="submission" date="2018-08" db="EMBL/GenBank/DDBJ databases">
        <title>A genome reference for cultivated species of the human gut microbiota.</title>
        <authorList>
            <person name="Zou Y."/>
            <person name="Xue W."/>
            <person name="Luo G."/>
        </authorList>
    </citation>
    <scope>NUCLEOTIDE SEQUENCE [LARGE SCALE GENOMIC DNA]</scope>
    <source>
        <strain evidence="15 24">AF14-7</strain>
        <strain evidence="18 26">AF38-2</strain>
        <strain evidence="17 25">AF39-6AC</strain>
        <strain evidence="16 27">AF46-11NS</strain>
        <strain evidence="14 23">TF10-34</strain>
    </source>
</reference>
<dbReference type="Proteomes" id="UP000261210">
    <property type="component" value="Unassembled WGS sequence"/>
</dbReference>
<reference evidence="12" key="10">
    <citation type="submission" date="2023-08" db="EMBL/GenBank/DDBJ databases">
        <title>Mucin Metabolism Genes Underlie the Key Renovations of Bacteroides xylanisolvens Genomes in Captive Great Apes.</title>
        <authorList>
            <person name="Nishida A.H."/>
        </authorList>
    </citation>
    <scope>NUCLEOTIDE SEQUENCE</scope>
    <source>
        <strain evidence="13">P13.H9</strain>
        <strain evidence="12">P19.10B</strain>
    </source>
</reference>
<dbReference type="Proteomes" id="UP000471447">
    <property type="component" value="Unassembled WGS sequence"/>
</dbReference>
<evidence type="ECO:0000313" key="13">
    <source>
        <dbReference type="EMBL" id="MCA4704215.1"/>
    </source>
</evidence>
<dbReference type="RefSeq" id="WP_004312588.1">
    <property type="nucleotide sequence ID" value="NZ_AP031409.1"/>
</dbReference>
<evidence type="ECO:0000256" key="2">
    <source>
        <dbReference type="ARBA" id="ARBA00022679"/>
    </source>
</evidence>
<evidence type="ECO:0000313" key="25">
    <source>
        <dbReference type="Proteomes" id="UP000284417"/>
    </source>
</evidence>
<evidence type="ECO:0000313" key="30">
    <source>
        <dbReference type="Proteomes" id="UP000471447"/>
    </source>
</evidence>
<dbReference type="GO" id="GO:0003841">
    <property type="term" value="F:1-acylglycerol-3-phosphate O-acyltransferase activity"/>
    <property type="evidence" value="ECO:0007669"/>
    <property type="project" value="TreeGrafter"/>
</dbReference>
<dbReference type="Pfam" id="PF01553">
    <property type="entry name" value="Acyltransferase"/>
    <property type="match status" value="1"/>
</dbReference>
<dbReference type="Proteomes" id="UP000438288">
    <property type="component" value="Unassembled WGS sequence"/>
</dbReference>
<reference evidence="19 21" key="2">
    <citation type="submission" date="2016-10" db="EMBL/GenBank/DDBJ databases">
        <authorList>
            <person name="de Groot N.N."/>
        </authorList>
    </citation>
    <scope>NUCLEOTIDE SEQUENCE [LARGE SCALE GENOMIC DNA]</scope>
    <source>
        <strain evidence="20">NLAE-zl-C202</strain>
        <strain evidence="19 21">NLAE-zl-G339</strain>
    </source>
</reference>
<evidence type="ECO:0000313" key="7">
    <source>
        <dbReference type="EMBL" id="KAA9050877.1"/>
    </source>
</evidence>
<evidence type="ECO:0000313" key="18">
    <source>
        <dbReference type="EMBL" id="RHL41433.1"/>
    </source>
</evidence>
<evidence type="ECO:0000313" key="32">
    <source>
        <dbReference type="Proteomes" id="UP000487596"/>
    </source>
</evidence>
<dbReference type="Proteomes" id="UP000487596">
    <property type="component" value="Unassembled WGS sequence"/>
</dbReference>
<dbReference type="EMBL" id="WDCG01000005">
    <property type="protein sequence ID" value="KAB6425666.1"/>
    <property type="molecule type" value="Genomic_DNA"/>
</dbReference>
<dbReference type="Proteomes" id="UP001197958">
    <property type="component" value="Unassembled WGS sequence"/>
</dbReference>
<reference evidence="22" key="1">
    <citation type="submission" date="2016-10" db="EMBL/GenBank/DDBJ databases">
        <authorList>
            <person name="Varghese N."/>
            <person name="Submissions S."/>
        </authorList>
    </citation>
    <scope>NUCLEOTIDE SEQUENCE [LARGE SCALE GENOMIC DNA]</scope>
    <source>
        <strain evidence="22">NLAE-zl-C202</strain>
    </source>
</reference>
<evidence type="ECO:0000256" key="4">
    <source>
        <dbReference type="SAM" id="Phobius"/>
    </source>
</evidence>
<evidence type="ECO:0000313" key="24">
    <source>
        <dbReference type="Proteomes" id="UP000283369"/>
    </source>
</evidence>
<keyword evidence="4" id="KW-0812">Transmembrane</keyword>
<keyword evidence="4" id="KW-0472">Membrane</keyword>
<dbReference type="Proteomes" id="UP000183040">
    <property type="component" value="Unassembled WGS sequence"/>
</dbReference>
<evidence type="ECO:0000313" key="15">
    <source>
        <dbReference type="EMBL" id="RGV10548.1"/>
    </source>
</evidence>
<dbReference type="PANTHER" id="PTHR10434:SF9">
    <property type="entry name" value="PHOSPHOLIPID_GLYCEROL ACYLTRANSFERASE DOMAIN-CONTAINING PROTEIN"/>
    <property type="match status" value="1"/>
</dbReference>
<dbReference type="Proteomes" id="UP001198461">
    <property type="component" value="Unassembled WGS sequence"/>
</dbReference>
<dbReference type="Proteomes" id="UP000327007">
    <property type="component" value="Unassembled WGS sequence"/>
</dbReference>
<feature type="domain" description="Phospholipid/glycerol acyltransferase" evidence="5">
    <location>
        <begin position="29"/>
        <end position="141"/>
    </location>
</feature>
<evidence type="ECO:0000313" key="27">
    <source>
        <dbReference type="Proteomes" id="UP000285503"/>
    </source>
</evidence>
<dbReference type="EMBL" id="WDEH01000074">
    <property type="protein sequence ID" value="KAB6130197.1"/>
    <property type="molecule type" value="Genomic_DNA"/>
</dbReference>
<reference evidence="7" key="5">
    <citation type="journal article" date="2019" name="bioRxiv">
        <title>Acquired interbacterial defense systems protect against interspecies antagonism in the human gut microbiome.</title>
        <authorList>
            <person name="Ross B.D."/>
            <person name="Verster A.J."/>
            <person name="Radey M.C."/>
            <person name="Schmidtke D.T."/>
            <person name="Pope C.E."/>
            <person name="Hoffman L.R."/>
            <person name="Hajjar A.M."/>
            <person name="Peterson S.B."/>
            <person name="Borenstein E."/>
            <person name="Mougous J.D."/>
        </authorList>
    </citation>
    <scope>NUCLEOTIDE SEQUENCE</scope>
    <source>
        <strain evidence="7">H204</strain>
    </source>
</reference>
<accession>A0A174M1E7</accession>
<dbReference type="EMBL" id="QRYV01000046">
    <property type="protein sequence ID" value="RGV10548.1"/>
    <property type="molecule type" value="Genomic_DNA"/>
</dbReference>
<dbReference type="EMBL" id="WDER01000062">
    <property type="protein sequence ID" value="KAB6079850.1"/>
    <property type="molecule type" value="Genomic_DNA"/>
</dbReference>
<keyword evidence="3 17" id="KW-0012">Acyltransferase</keyword>
<evidence type="ECO:0000313" key="28">
    <source>
        <dbReference type="Proteomes" id="UP000327007"/>
    </source>
</evidence>
<evidence type="ECO:0000313" key="6">
    <source>
        <dbReference type="EMBL" id="HJG11956.1"/>
    </source>
</evidence>
<dbReference type="Proteomes" id="UP000747074">
    <property type="component" value="Unassembled WGS sequence"/>
</dbReference>
<keyword evidence="4" id="KW-1133">Transmembrane helix</keyword>
<dbReference type="EMBL" id="QROC01000067">
    <property type="protein sequence ID" value="RHK88457.1"/>
    <property type="molecule type" value="Genomic_DNA"/>
</dbReference>
<evidence type="ECO:0000313" key="19">
    <source>
        <dbReference type="EMBL" id="SEA59785.1"/>
    </source>
</evidence>
<evidence type="ECO:0000256" key="3">
    <source>
        <dbReference type="ARBA" id="ARBA00023315"/>
    </source>
</evidence>
<dbReference type="EMBL" id="DYVL01000105">
    <property type="protein sequence ID" value="HJG11956.1"/>
    <property type="molecule type" value="Genomic_DNA"/>
</dbReference>